<evidence type="ECO:0008006" key="3">
    <source>
        <dbReference type="Google" id="ProtNLM"/>
    </source>
</evidence>
<dbReference type="EMBL" id="MK387869">
    <property type="protein sequence ID" value="QAX92422.1"/>
    <property type="molecule type" value="Genomic_DNA"/>
</dbReference>
<evidence type="ECO:0000313" key="2">
    <source>
        <dbReference type="Proteomes" id="UP000290695"/>
    </source>
</evidence>
<keyword evidence="2" id="KW-1185">Reference proteome</keyword>
<organism evidence="1 2">
    <name type="scientific">Providencia phage vB_PstP_PS3</name>
    <dbReference type="NCBI Taxonomy" id="2848038"/>
    <lineage>
        <taxon>Viruses</taxon>
        <taxon>Duplodnaviria</taxon>
        <taxon>Heunggongvirae</taxon>
        <taxon>Uroviricota</taxon>
        <taxon>Caudoviricetes</taxon>
        <taxon>Autographivirales</taxon>
        <taxon>Autoscriptoviridae</taxon>
        <taxon>Slopekvirinae</taxon>
        <taxon>Kakivirus</taxon>
        <taxon>Kakivirus PS3</taxon>
    </lineage>
</organism>
<dbReference type="Proteomes" id="UP000290695">
    <property type="component" value="Segment"/>
</dbReference>
<proteinExistence type="predicted"/>
<accession>A0A411AWE7</accession>
<evidence type="ECO:0000313" key="1">
    <source>
        <dbReference type="EMBL" id="QAX92422.1"/>
    </source>
</evidence>
<sequence>MKLPEWIPIDVAKPPKSGKYLVLDSVNRKPLVDHWNEGDFKAFFNFYGEHVTHWYHIPELPGTYLKGSN</sequence>
<name>A0A411AWE7_9CAUD</name>
<protein>
    <recommendedName>
        <fullName evidence="3">DUF551 domain-containing protein</fullName>
    </recommendedName>
</protein>
<reference evidence="2" key="1">
    <citation type="submission" date="2019-01" db="EMBL/GenBank/DDBJ databases">
        <title>PS3, a novel KP34virus infecting Providencia stuartii with a tail spike-associated depolymerase that enhances serum-mediated killing.</title>
        <authorList>
            <person name="Oliveira H."/>
            <person name="Mendes B."/>
            <person name="Lobocka M."/>
            <person name="Azeredo J."/>
        </authorList>
    </citation>
    <scope>NUCLEOTIDE SEQUENCE [LARGE SCALE GENOMIC DNA]</scope>
</reference>
<gene>
    <name evidence="1" type="ORF">Stuart_35</name>
</gene>